<evidence type="ECO:0000313" key="2">
    <source>
        <dbReference type="EMBL" id="PQO47198.1"/>
    </source>
</evidence>
<evidence type="ECO:0000256" key="1">
    <source>
        <dbReference type="SAM" id="SignalP"/>
    </source>
</evidence>
<dbReference type="Proteomes" id="UP000237819">
    <property type="component" value="Unassembled WGS sequence"/>
</dbReference>
<name>A0A2S8GRZ1_9BACT</name>
<feature type="signal peptide" evidence="1">
    <location>
        <begin position="1"/>
        <end position="28"/>
    </location>
</feature>
<dbReference type="RefSeq" id="WP_105334086.1">
    <property type="nucleotide sequence ID" value="NZ_PUHZ01000005.1"/>
</dbReference>
<dbReference type="EMBL" id="PUHZ01000005">
    <property type="protein sequence ID" value="PQO47198.1"/>
    <property type="molecule type" value="Genomic_DNA"/>
</dbReference>
<gene>
    <name evidence="2" type="ORF">C5Y93_03925</name>
</gene>
<protein>
    <recommendedName>
        <fullName evidence="4">Carboxypeptidase regulatory-like domain-containing protein</fullName>
    </recommendedName>
</protein>
<keyword evidence="1" id="KW-0732">Signal</keyword>
<evidence type="ECO:0000313" key="3">
    <source>
        <dbReference type="Proteomes" id="UP000237819"/>
    </source>
</evidence>
<proteinExistence type="predicted"/>
<accession>A0A2S8GRZ1</accession>
<reference evidence="2 3" key="1">
    <citation type="submission" date="2018-02" db="EMBL/GenBank/DDBJ databases">
        <title>Comparative genomes isolates from brazilian mangrove.</title>
        <authorList>
            <person name="Araujo J.E."/>
            <person name="Taketani R.G."/>
            <person name="Silva M.C.P."/>
            <person name="Loureco M.V."/>
            <person name="Andreote F.D."/>
        </authorList>
    </citation>
    <scope>NUCLEOTIDE SEQUENCE [LARGE SCALE GENOMIC DNA]</scope>
    <source>
        <strain evidence="2 3">Nap-Phe MGV</strain>
    </source>
</reference>
<dbReference type="PROSITE" id="PS51257">
    <property type="entry name" value="PROKAR_LIPOPROTEIN"/>
    <property type="match status" value="1"/>
</dbReference>
<sequence length="133" mass="13893">MIRSLIPKYLAALLLCISIGCGPTPVTGGTSGTLTTSGNPLGEMQVNVFQVDAVETPIGFGVTAADGSFELVQPAAAGPLQLEPGKYRFTVESVGSPIVVPKKYADSKTTPLEVDWQPGAEIKLEIPGLKLPR</sequence>
<dbReference type="OrthoDB" id="213447at2"/>
<organism evidence="2 3">
    <name type="scientific">Blastopirellula marina</name>
    <dbReference type="NCBI Taxonomy" id="124"/>
    <lineage>
        <taxon>Bacteria</taxon>
        <taxon>Pseudomonadati</taxon>
        <taxon>Planctomycetota</taxon>
        <taxon>Planctomycetia</taxon>
        <taxon>Pirellulales</taxon>
        <taxon>Pirellulaceae</taxon>
        <taxon>Blastopirellula</taxon>
    </lineage>
</organism>
<dbReference type="AlphaFoldDB" id="A0A2S8GRZ1"/>
<comment type="caution">
    <text evidence="2">The sequence shown here is derived from an EMBL/GenBank/DDBJ whole genome shotgun (WGS) entry which is preliminary data.</text>
</comment>
<evidence type="ECO:0008006" key="4">
    <source>
        <dbReference type="Google" id="ProtNLM"/>
    </source>
</evidence>
<feature type="chain" id="PRO_5015497369" description="Carboxypeptidase regulatory-like domain-containing protein" evidence="1">
    <location>
        <begin position="29"/>
        <end position="133"/>
    </location>
</feature>